<dbReference type="NCBIfam" id="NF041568">
    <property type="entry name" value="Jag_EloR"/>
    <property type="match status" value="1"/>
</dbReference>
<dbReference type="PROSITE" id="PS51061">
    <property type="entry name" value="R3H"/>
    <property type="match status" value="1"/>
</dbReference>
<dbReference type="InterPro" id="IPR036867">
    <property type="entry name" value="R3H_dom_sf"/>
</dbReference>
<dbReference type="InterPro" id="IPR038008">
    <property type="entry name" value="Jag_KH"/>
</dbReference>
<dbReference type="Pfam" id="PF01424">
    <property type="entry name" value="R3H"/>
    <property type="match status" value="1"/>
</dbReference>
<evidence type="ECO:0000256" key="5">
    <source>
        <dbReference type="ARBA" id="ARBA00023316"/>
    </source>
</evidence>
<dbReference type="Gene3D" id="3.30.1370.50">
    <property type="entry name" value="R3H-like domain"/>
    <property type="match status" value="1"/>
</dbReference>
<evidence type="ECO:0000313" key="8">
    <source>
        <dbReference type="EMBL" id="KXB56404.1"/>
    </source>
</evidence>
<dbReference type="PANTHER" id="PTHR35800">
    <property type="entry name" value="PROTEIN JAG"/>
    <property type="match status" value="1"/>
</dbReference>
<comment type="caution">
    <text evidence="6">Lacks conserved residue(s) required for the propagation of feature annotation.</text>
</comment>
<accession>A0ABR5TKP3</accession>
<evidence type="ECO:0000256" key="6">
    <source>
        <dbReference type="HAMAP-Rule" id="MF_00867"/>
    </source>
</evidence>
<name>A0ABR5TKP3_9BACL</name>
<evidence type="ECO:0000256" key="4">
    <source>
        <dbReference type="ARBA" id="ARBA00023186"/>
    </source>
</evidence>
<protein>
    <recommendedName>
        <fullName evidence="6">RNA-binding protein KhpB</fullName>
    </recommendedName>
    <alternativeName>
        <fullName evidence="6">RNA-binding protein EloR</fullName>
    </alternativeName>
</protein>
<dbReference type="CDD" id="cd02414">
    <property type="entry name" value="KH-II_Jag"/>
    <property type="match status" value="1"/>
</dbReference>
<dbReference type="CDD" id="cd02644">
    <property type="entry name" value="R3H_jag"/>
    <property type="match status" value="1"/>
</dbReference>
<dbReference type="InterPro" id="IPR001374">
    <property type="entry name" value="R3H_dom"/>
</dbReference>
<proteinExistence type="inferred from homology"/>
<keyword evidence="9" id="KW-1185">Reference proteome</keyword>
<dbReference type="Gene3D" id="3.30.300.20">
    <property type="match status" value="1"/>
</dbReference>
<dbReference type="Pfam" id="PF13083">
    <property type="entry name" value="KH_KhpA-B"/>
    <property type="match status" value="1"/>
</dbReference>
<evidence type="ECO:0000256" key="3">
    <source>
        <dbReference type="ARBA" id="ARBA00022960"/>
    </source>
</evidence>
<gene>
    <name evidence="6" type="primary">khpB</name>
    <name evidence="6" type="synonym">eloR</name>
    <name evidence="8" type="ORF">HMPREF1871_01091</name>
</gene>
<comment type="subcellular location">
    <subcellularLocation>
        <location evidence="6">Cytoplasm</location>
    </subcellularLocation>
</comment>
<evidence type="ECO:0000256" key="1">
    <source>
        <dbReference type="ARBA" id="ARBA00022490"/>
    </source>
</evidence>
<comment type="similarity">
    <text evidence="6">Belongs to the KhpB RNA-binding protein family.</text>
</comment>
<dbReference type="SMART" id="SM00393">
    <property type="entry name" value="R3H"/>
    <property type="match status" value="1"/>
</dbReference>
<comment type="domain">
    <text evidence="6">Has an N-terminal Jag-N domain and 2 RNA-binding domains (KH and R3H).</text>
</comment>
<comment type="subunit">
    <text evidence="6">Forms a complex with KhpA.</text>
</comment>
<dbReference type="InterPro" id="IPR034079">
    <property type="entry name" value="R3H_KhpB"/>
</dbReference>
<dbReference type="InterPro" id="IPR015946">
    <property type="entry name" value="KH_dom-like_a/b"/>
</dbReference>
<dbReference type="Pfam" id="PF14804">
    <property type="entry name" value="Jag_N"/>
    <property type="match status" value="1"/>
</dbReference>
<dbReference type="InterPro" id="IPR039247">
    <property type="entry name" value="KhpB"/>
</dbReference>
<comment type="function">
    <text evidence="6">A probable RNA chaperone. Forms a complex with KhpA which binds to cellular RNA and controls its expression. Plays a role in peptidoglycan (PG) homeostasis and cell length regulation.</text>
</comment>
<keyword evidence="2 6" id="KW-0694">RNA-binding</keyword>
<organism evidence="8 9">
    <name type="scientific">Gemelliphila asaccharolytica</name>
    <dbReference type="NCBI Taxonomy" id="502393"/>
    <lineage>
        <taxon>Bacteria</taxon>
        <taxon>Bacillati</taxon>
        <taxon>Bacillota</taxon>
        <taxon>Bacilli</taxon>
        <taxon>Bacillales</taxon>
        <taxon>Gemellaceae</taxon>
        <taxon>Gemelliphila</taxon>
    </lineage>
</organism>
<dbReference type="InterPro" id="IPR032782">
    <property type="entry name" value="KhpB_N"/>
</dbReference>
<dbReference type="Proteomes" id="UP000070467">
    <property type="component" value="Unassembled WGS sequence"/>
</dbReference>
<reference evidence="8 9" key="1">
    <citation type="submission" date="2016-01" db="EMBL/GenBank/DDBJ databases">
        <authorList>
            <person name="Mitreva M."/>
            <person name="Pepin K.H."/>
            <person name="Mihindukulasuriya K.A."/>
            <person name="Fulton R."/>
            <person name="Fronick C."/>
            <person name="O'Laughlin M."/>
            <person name="Miner T."/>
            <person name="Herter B."/>
            <person name="Rosa B.A."/>
            <person name="Cordes M."/>
            <person name="Tomlinson C."/>
            <person name="Wollam A."/>
            <person name="Palsikar V.B."/>
            <person name="Mardis E.R."/>
            <person name="Wilson R.K."/>
        </authorList>
    </citation>
    <scope>NUCLEOTIDE SEQUENCE [LARGE SCALE GENOMIC DNA]</scope>
    <source>
        <strain evidence="8 9">KA00071</strain>
    </source>
</reference>
<dbReference type="SUPFAM" id="SSF82708">
    <property type="entry name" value="R3H domain"/>
    <property type="match status" value="1"/>
</dbReference>
<keyword evidence="3 6" id="KW-0133">Cell shape</keyword>
<dbReference type="PANTHER" id="PTHR35800:SF1">
    <property type="entry name" value="RNA-BINDING PROTEIN KHPB"/>
    <property type="match status" value="1"/>
</dbReference>
<dbReference type="InterPro" id="IPR038247">
    <property type="entry name" value="Jag_N_dom_sf"/>
</dbReference>
<evidence type="ECO:0000256" key="2">
    <source>
        <dbReference type="ARBA" id="ARBA00022884"/>
    </source>
</evidence>
<evidence type="ECO:0000313" key="9">
    <source>
        <dbReference type="Proteomes" id="UP000070467"/>
    </source>
</evidence>
<keyword evidence="5 6" id="KW-0961">Cell wall biogenesis/degradation</keyword>
<sequence length="291" mass="33913">MKKYTYKAENVDEAIKKGLADLNLSEENVKIEVEEAGSKGILGLFKKEAIVKLTPLKTDYIKEDFKKEKNKISPKVVEEKKEVNCCQGKCDKKCKKEEKKLEININKNDINEDVEKNNKNVVDTNDKKIKEEQEKKEDRIVKNKEQILDYMTKIVHSMGYKSAKLLFEEEGNRNYKIKITEVKDTSLLIGKRGNTLNSLQYLANNYGKKFTKFYFRINLDCDDYREKRKEVLEELAINMAKKSKKLSKPIKLEPMTSFERKIIHNALADIKNVKTISVGEEPHRHLIIEAY</sequence>
<dbReference type="HAMAP" id="MF_00867">
    <property type="entry name" value="KhpB"/>
    <property type="match status" value="1"/>
</dbReference>
<keyword evidence="1 6" id="KW-0963">Cytoplasm</keyword>
<keyword evidence="4 6" id="KW-0143">Chaperone</keyword>
<dbReference type="Gene3D" id="3.30.30.80">
    <property type="entry name" value="probable RNA-binding protein from clostridium symbiosum atcc 14940"/>
    <property type="match status" value="1"/>
</dbReference>
<dbReference type="SMART" id="SM01245">
    <property type="entry name" value="Jag_N"/>
    <property type="match status" value="1"/>
</dbReference>
<evidence type="ECO:0000259" key="7">
    <source>
        <dbReference type="PROSITE" id="PS51061"/>
    </source>
</evidence>
<dbReference type="EMBL" id="LSDB01000058">
    <property type="protein sequence ID" value="KXB56404.1"/>
    <property type="molecule type" value="Genomic_DNA"/>
</dbReference>
<feature type="domain" description="R3H" evidence="7">
    <location>
        <begin position="226"/>
        <end position="291"/>
    </location>
</feature>
<dbReference type="RefSeq" id="WP_066130833.1">
    <property type="nucleotide sequence ID" value="NZ_KQ959904.1"/>
</dbReference>
<comment type="caution">
    <text evidence="8">The sequence shown here is derived from an EMBL/GenBank/DDBJ whole genome shotgun (WGS) entry which is preliminary data.</text>
</comment>